<reference evidence="2" key="1">
    <citation type="journal article" date="2021" name="J Fungi (Basel)">
        <title>Virulence traits and population genomics of the black yeast Aureobasidium melanogenum.</title>
        <authorList>
            <person name="Cernosa A."/>
            <person name="Sun X."/>
            <person name="Gostincar C."/>
            <person name="Fang C."/>
            <person name="Gunde-Cimerman N."/>
            <person name="Song Z."/>
        </authorList>
    </citation>
    <scope>NUCLEOTIDE SEQUENCE</scope>
    <source>
        <strain evidence="2">EXF-9298</strain>
    </source>
</reference>
<evidence type="ECO:0000313" key="3">
    <source>
        <dbReference type="Proteomes" id="UP000729357"/>
    </source>
</evidence>
<reference evidence="2" key="2">
    <citation type="submission" date="2021-08" db="EMBL/GenBank/DDBJ databases">
        <authorList>
            <person name="Gostincar C."/>
            <person name="Sun X."/>
            <person name="Song Z."/>
            <person name="Gunde-Cimerman N."/>
        </authorList>
    </citation>
    <scope>NUCLEOTIDE SEQUENCE</scope>
    <source>
        <strain evidence="2">EXF-9298</strain>
    </source>
</reference>
<name>A0A9P8FB04_AURME</name>
<organism evidence="2 3">
    <name type="scientific">Aureobasidium melanogenum</name>
    <name type="common">Aureobasidium pullulans var. melanogenum</name>
    <dbReference type="NCBI Taxonomy" id="46634"/>
    <lineage>
        <taxon>Eukaryota</taxon>
        <taxon>Fungi</taxon>
        <taxon>Dikarya</taxon>
        <taxon>Ascomycota</taxon>
        <taxon>Pezizomycotina</taxon>
        <taxon>Dothideomycetes</taxon>
        <taxon>Dothideomycetidae</taxon>
        <taxon>Dothideales</taxon>
        <taxon>Saccotheciaceae</taxon>
        <taxon>Aureobasidium</taxon>
    </lineage>
</organism>
<feature type="compositionally biased region" description="Basic and acidic residues" evidence="1">
    <location>
        <begin position="94"/>
        <end position="105"/>
    </location>
</feature>
<accession>A0A9P8FB04</accession>
<sequence length="105" mass="11485">MASLDKSLHLNMPMMPPPMHSRAGSDLGERPLTPTSPRHQNQNHNAQPFISPVQTPQGSPSKNRMPPGAFDLPDVFSNAMKLLPTLGSPSKTPRNQDHSPTRKSN</sequence>
<dbReference type="Proteomes" id="UP000729357">
    <property type="component" value="Unassembled WGS sequence"/>
</dbReference>
<evidence type="ECO:0000313" key="2">
    <source>
        <dbReference type="EMBL" id="KAG9967961.1"/>
    </source>
</evidence>
<comment type="caution">
    <text evidence="2">The sequence shown here is derived from an EMBL/GenBank/DDBJ whole genome shotgun (WGS) entry which is preliminary data.</text>
</comment>
<evidence type="ECO:0000256" key="1">
    <source>
        <dbReference type="SAM" id="MobiDB-lite"/>
    </source>
</evidence>
<protein>
    <submittedName>
        <fullName evidence="2">Uncharacterized protein</fullName>
    </submittedName>
</protein>
<feature type="non-terminal residue" evidence="2">
    <location>
        <position position="105"/>
    </location>
</feature>
<proteinExistence type="predicted"/>
<gene>
    <name evidence="2" type="ORF">KCU98_g16044</name>
</gene>
<keyword evidence="3" id="KW-1185">Reference proteome</keyword>
<feature type="region of interest" description="Disordered" evidence="1">
    <location>
        <begin position="1"/>
        <end position="105"/>
    </location>
</feature>
<dbReference type="AlphaFoldDB" id="A0A9P8FB04"/>
<feature type="compositionally biased region" description="Polar residues" evidence="1">
    <location>
        <begin position="33"/>
        <end position="62"/>
    </location>
</feature>
<dbReference type="EMBL" id="JAHFXS010003553">
    <property type="protein sequence ID" value="KAG9967961.1"/>
    <property type="molecule type" value="Genomic_DNA"/>
</dbReference>